<evidence type="ECO:0000313" key="3">
    <source>
        <dbReference type="Proteomes" id="UP001595791"/>
    </source>
</evidence>
<evidence type="ECO:0000256" key="1">
    <source>
        <dbReference type="SAM" id="SignalP"/>
    </source>
</evidence>
<evidence type="ECO:0000313" key="2">
    <source>
        <dbReference type="EMBL" id="MFC4160029.1"/>
    </source>
</evidence>
<dbReference type="EMBL" id="JBHSBU010000001">
    <property type="protein sequence ID" value="MFC4160029.1"/>
    <property type="molecule type" value="Genomic_DNA"/>
</dbReference>
<proteinExistence type="predicted"/>
<protein>
    <submittedName>
        <fullName evidence="2">DUF3108 domain-containing protein</fullName>
    </submittedName>
</protein>
<sequence>MIRTTLTALLLSTTALAAPLPQQARIVYDVLSGSTKLGVAEQNWTLQDKRYRLETELTPWLGPRLRYLSEGELGRQGLRPESYQEFRGNGDKPRRSVRFDWQANTARFDQSEDKLGSGTQDANAFVFQLTFLGDRKEASFPVATAKRLRDERLQQVDSSSFTLGARKLDVRIWRSADPSRRTEVWLAPQLHNLPVKLIRSDDDNEFQFVARTVEVQP</sequence>
<dbReference type="RefSeq" id="WP_378164415.1">
    <property type="nucleotide sequence ID" value="NZ_JBHSBU010000001.1"/>
</dbReference>
<organism evidence="2 3">
    <name type="scientific">Chitinimonas lacunae</name>
    <dbReference type="NCBI Taxonomy" id="1963018"/>
    <lineage>
        <taxon>Bacteria</taxon>
        <taxon>Pseudomonadati</taxon>
        <taxon>Pseudomonadota</taxon>
        <taxon>Betaproteobacteria</taxon>
        <taxon>Neisseriales</taxon>
        <taxon>Chitinibacteraceae</taxon>
        <taxon>Chitinimonas</taxon>
    </lineage>
</organism>
<name>A0ABV8MQ29_9NEIS</name>
<dbReference type="InterPro" id="IPR021457">
    <property type="entry name" value="DUF3108"/>
</dbReference>
<dbReference type="Proteomes" id="UP001595791">
    <property type="component" value="Unassembled WGS sequence"/>
</dbReference>
<accession>A0ABV8MQ29</accession>
<dbReference type="Pfam" id="PF11306">
    <property type="entry name" value="DUF3108"/>
    <property type="match status" value="1"/>
</dbReference>
<keyword evidence="3" id="KW-1185">Reference proteome</keyword>
<feature type="chain" id="PRO_5046241612" evidence="1">
    <location>
        <begin position="18"/>
        <end position="217"/>
    </location>
</feature>
<feature type="signal peptide" evidence="1">
    <location>
        <begin position="1"/>
        <end position="17"/>
    </location>
</feature>
<comment type="caution">
    <text evidence="2">The sequence shown here is derived from an EMBL/GenBank/DDBJ whole genome shotgun (WGS) entry which is preliminary data.</text>
</comment>
<reference evidence="3" key="1">
    <citation type="journal article" date="2019" name="Int. J. Syst. Evol. Microbiol.">
        <title>The Global Catalogue of Microorganisms (GCM) 10K type strain sequencing project: providing services to taxonomists for standard genome sequencing and annotation.</title>
        <authorList>
            <consortium name="The Broad Institute Genomics Platform"/>
            <consortium name="The Broad Institute Genome Sequencing Center for Infectious Disease"/>
            <person name="Wu L."/>
            <person name="Ma J."/>
        </authorList>
    </citation>
    <scope>NUCLEOTIDE SEQUENCE [LARGE SCALE GENOMIC DNA]</scope>
    <source>
        <strain evidence="3">LMG 29894</strain>
    </source>
</reference>
<keyword evidence="1" id="KW-0732">Signal</keyword>
<gene>
    <name evidence="2" type="ORF">ACFOW7_11790</name>
</gene>